<reference evidence="2 4" key="1">
    <citation type="journal article" date="2014" name="BMC Genomics">
        <title>Genome sequence of Anopheles sinensis provides insight into genetics basis of mosquito competence for malaria parasites.</title>
        <authorList>
            <person name="Zhou D."/>
            <person name="Zhang D."/>
            <person name="Ding G."/>
            <person name="Shi L."/>
            <person name="Hou Q."/>
            <person name="Ye Y."/>
            <person name="Xu Y."/>
            <person name="Zhou H."/>
            <person name="Xiong C."/>
            <person name="Li S."/>
            <person name="Yu J."/>
            <person name="Hong S."/>
            <person name="Yu X."/>
            <person name="Zou P."/>
            <person name="Chen C."/>
            <person name="Chang X."/>
            <person name="Wang W."/>
            <person name="Lv Y."/>
            <person name="Sun Y."/>
            <person name="Ma L."/>
            <person name="Shen B."/>
            <person name="Zhu C."/>
        </authorList>
    </citation>
    <scope>NUCLEOTIDE SEQUENCE [LARGE SCALE GENOMIC DNA]</scope>
</reference>
<sequence length="150" mass="17301">MRGRSTLGFFPLAAELRCRGRVRVGSWKIHPLVPPLCARSIRFLRSWFGKTRHERPTGRRRWWKRIGILHDFPFECWWLRFSFPNRSPFVRTSSTEFEQCGNSSSSWLGLVPSPPCGKGCANQHQRTDENTRSSTQTDDKQSGHIVPTGS</sequence>
<dbReference type="Proteomes" id="UP000030765">
    <property type="component" value="Unassembled WGS sequence"/>
</dbReference>
<dbReference type="EMBL" id="KE525340">
    <property type="protein sequence ID" value="KFB48472.1"/>
    <property type="molecule type" value="Genomic_DNA"/>
</dbReference>
<reference evidence="3" key="2">
    <citation type="submission" date="2020-05" db="UniProtKB">
        <authorList>
            <consortium name="EnsemblMetazoa"/>
        </authorList>
    </citation>
    <scope>IDENTIFICATION</scope>
</reference>
<evidence type="ECO:0000313" key="2">
    <source>
        <dbReference type="EMBL" id="KFB48472.1"/>
    </source>
</evidence>
<proteinExistence type="predicted"/>
<organism evidence="2">
    <name type="scientific">Anopheles sinensis</name>
    <name type="common">Mosquito</name>
    <dbReference type="NCBI Taxonomy" id="74873"/>
    <lineage>
        <taxon>Eukaryota</taxon>
        <taxon>Metazoa</taxon>
        <taxon>Ecdysozoa</taxon>
        <taxon>Arthropoda</taxon>
        <taxon>Hexapoda</taxon>
        <taxon>Insecta</taxon>
        <taxon>Pterygota</taxon>
        <taxon>Neoptera</taxon>
        <taxon>Endopterygota</taxon>
        <taxon>Diptera</taxon>
        <taxon>Nematocera</taxon>
        <taxon>Culicoidea</taxon>
        <taxon>Culicidae</taxon>
        <taxon>Anophelinae</taxon>
        <taxon>Anopheles</taxon>
    </lineage>
</organism>
<feature type="region of interest" description="Disordered" evidence="1">
    <location>
        <begin position="117"/>
        <end position="150"/>
    </location>
</feature>
<dbReference type="EMBL" id="ATLV01023118">
    <property type="status" value="NOT_ANNOTATED_CDS"/>
    <property type="molecule type" value="Genomic_DNA"/>
</dbReference>
<accession>A0A084WE28</accession>
<dbReference type="AlphaFoldDB" id="A0A084WE28"/>
<dbReference type="EnsemblMetazoa" id="ASIC016457-RA">
    <property type="protein sequence ID" value="ASIC016457-PA"/>
    <property type="gene ID" value="ASIC016457"/>
</dbReference>
<evidence type="ECO:0000256" key="1">
    <source>
        <dbReference type="SAM" id="MobiDB-lite"/>
    </source>
</evidence>
<gene>
    <name evidence="2" type="ORF">ZHAS_00016457</name>
</gene>
<name>A0A084WE28_ANOSI</name>
<evidence type="ECO:0000313" key="3">
    <source>
        <dbReference type="EnsemblMetazoa" id="ASIC016457-PA"/>
    </source>
</evidence>
<feature type="compositionally biased region" description="Basic and acidic residues" evidence="1">
    <location>
        <begin position="125"/>
        <end position="142"/>
    </location>
</feature>
<keyword evidence="4" id="KW-1185">Reference proteome</keyword>
<evidence type="ECO:0000313" key="4">
    <source>
        <dbReference type="Proteomes" id="UP000030765"/>
    </source>
</evidence>
<dbReference type="VEuPathDB" id="VectorBase:ASIC016457"/>
<protein>
    <submittedName>
        <fullName evidence="2 3">Septum formation initiator</fullName>
    </submittedName>
</protein>